<comment type="similarity">
    <text evidence="1">Belongs to the actin family.</text>
</comment>
<dbReference type="AlphaFoldDB" id="A0A163IRD1"/>
<dbReference type="Gene3D" id="3.90.640.10">
    <property type="entry name" value="Actin, Chain A, domain 4"/>
    <property type="match status" value="1"/>
</dbReference>
<feature type="compositionally biased region" description="Basic and acidic residues" evidence="2">
    <location>
        <begin position="195"/>
        <end position="208"/>
    </location>
</feature>
<accession>A0A163IRD1</accession>
<dbReference type="STRING" id="4829.A0A163IRD1"/>
<dbReference type="Pfam" id="PF00022">
    <property type="entry name" value="Actin"/>
    <property type="match status" value="2"/>
</dbReference>
<dbReference type="SMART" id="SM00268">
    <property type="entry name" value="ACTIN"/>
    <property type="match status" value="1"/>
</dbReference>
<dbReference type="CDD" id="cd10207">
    <property type="entry name" value="ASKHA_NBD_Arp10"/>
    <property type="match status" value="1"/>
</dbReference>
<proteinExistence type="inferred from homology"/>
<evidence type="ECO:0000313" key="3">
    <source>
        <dbReference type="EMBL" id="SAL94910.1"/>
    </source>
</evidence>
<feature type="compositionally biased region" description="Low complexity" evidence="2">
    <location>
        <begin position="183"/>
        <end position="193"/>
    </location>
</feature>
<dbReference type="EMBL" id="LT550054">
    <property type="protein sequence ID" value="SAL94910.1"/>
    <property type="molecule type" value="Genomic_DNA"/>
</dbReference>
<reference evidence="3" key="1">
    <citation type="submission" date="2016-04" db="EMBL/GenBank/DDBJ databases">
        <authorList>
            <person name="Evans L.H."/>
            <person name="Alamgir A."/>
            <person name="Owens N."/>
            <person name="Weber N.D."/>
            <person name="Virtaneva K."/>
            <person name="Barbian K."/>
            <person name="Babar A."/>
            <person name="Rosenke K."/>
        </authorList>
    </citation>
    <scope>NUCLEOTIDE SEQUENCE [LARGE SCALE GENOMIC DNA]</scope>
    <source>
        <strain evidence="3">CBS 101.48</strain>
    </source>
</reference>
<dbReference type="InterPro" id="IPR004000">
    <property type="entry name" value="Actin"/>
</dbReference>
<organism evidence="3">
    <name type="scientific">Absidia glauca</name>
    <name type="common">Pin mould</name>
    <dbReference type="NCBI Taxonomy" id="4829"/>
    <lineage>
        <taxon>Eukaryota</taxon>
        <taxon>Fungi</taxon>
        <taxon>Fungi incertae sedis</taxon>
        <taxon>Mucoromycota</taxon>
        <taxon>Mucoromycotina</taxon>
        <taxon>Mucoromycetes</taxon>
        <taxon>Mucorales</taxon>
        <taxon>Cunninghamellaceae</taxon>
        <taxon>Absidia</taxon>
    </lineage>
</organism>
<gene>
    <name evidence="3" type="primary">ABSGL_00204.1 scaffold 365</name>
</gene>
<feature type="region of interest" description="Disordered" evidence="2">
    <location>
        <begin position="172"/>
        <end position="214"/>
    </location>
</feature>
<keyword evidence="4" id="KW-1185">Reference proteome</keyword>
<evidence type="ECO:0000256" key="1">
    <source>
        <dbReference type="RuleBase" id="RU000487"/>
    </source>
</evidence>
<evidence type="ECO:0008006" key="5">
    <source>
        <dbReference type="Google" id="ProtNLM"/>
    </source>
</evidence>
<dbReference type="Proteomes" id="UP000078561">
    <property type="component" value="Unassembled WGS sequence"/>
</dbReference>
<dbReference type="PANTHER" id="PTHR11937">
    <property type="entry name" value="ACTIN"/>
    <property type="match status" value="1"/>
</dbReference>
<dbReference type="SUPFAM" id="SSF53067">
    <property type="entry name" value="Actin-like ATPase domain"/>
    <property type="match status" value="2"/>
</dbReference>
<name>A0A163IRD1_ABSGL</name>
<dbReference type="InParanoid" id="A0A163IRD1"/>
<dbReference type="Gene3D" id="3.30.420.40">
    <property type="match status" value="4"/>
</dbReference>
<protein>
    <recommendedName>
        <fullName evidence="5">Actin-related protein 10</fullName>
    </recommendedName>
</protein>
<sequence>MAKGNLKQMEDKLKNLLHDIYFRLLLTDPKSRKVIICESPLVPIVVKQTIARILFDYFQVPSLSFVPIHLMALMTTGLTTGLVIDCGHLETTTLPIYSARPLIPYITTTSLAGQAVTRRLVTLLLDHGRLIPPSNLHLSLAPHVPIPISVLTPLLLEEIKTRVLFCSVSSGSNTNPSYPPQSQPTSISSTPQQQRRHDALNKDERIESDQTTSHATDIHFPIQLPTTQEKATLMIPGWIREHAMDILFEGNDESDYACKDIDIGDHDHSDDDTNKPTATAATTTTGIQQDYEFETGIAHCILNCLRKVPADLRKPMISSLLVVGGTALVPGFQKKLKHTLLMILHSPTPLEKARYASLAGLAPFIQFLDQQTLDDQHQQKSGPIFKSNVRGWIGGSLMGSLKLSGEEMVKEKFNGTVTDWSIGQLSSQGAEPE</sequence>
<evidence type="ECO:0000313" key="4">
    <source>
        <dbReference type="Proteomes" id="UP000078561"/>
    </source>
</evidence>
<evidence type="ECO:0000256" key="2">
    <source>
        <dbReference type="SAM" id="MobiDB-lite"/>
    </source>
</evidence>
<dbReference type="OMA" id="YQTTRRH"/>
<dbReference type="InterPro" id="IPR043129">
    <property type="entry name" value="ATPase_NBD"/>
</dbReference>
<dbReference type="OrthoDB" id="337660at2759"/>